<dbReference type="GeneID" id="34614117"/>
<name>A0A1L9SGA1_9EURO</name>
<evidence type="ECO:0000313" key="4">
    <source>
        <dbReference type="Proteomes" id="UP000184188"/>
    </source>
</evidence>
<feature type="compositionally biased region" description="Polar residues" evidence="1">
    <location>
        <begin position="1197"/>
        <end position="1206"/>
    </location>
</feature>
<feature type="compositionally biased region" description="Polar residues" evidence="1">
    <location>
        <begin position="1322"/>
        <end position="1333"/>
    </location>
</feature>
<evidence type="ECO:0000313" key="3">
    <source>
        <dbReference type="EMBL" id="OJJ46186.1"/>
    </source>
</evidence>
<organism evidence="3 4">
    <name type="scientific">Penicilliopsis zonata CBS 506.65</name>
    <dbReference type="NCBI Taxonomy" id="1073090"/>
    <lineage>
        <taxon>Eukaryota</taxon>
        <taxon>Fungi</taxon>
        <taxon>Dikarya</taxon>
        <taxon>Ascomycota</taxon>
        <taxon>Pezizomycotina</taxon>
        <taxon>Eurotiomycetes</taxon>
        <taxon>Eurotiomycetidae</taxon>
        <taxon>Eurotiales</taxon>
        <taxon>Aspergillaceae</taxon>
        <taxon>Penicilliopsis</taxon>
    </lineage>
</organism>
<feature type="compositionally biased region" description="Polar residues" evidence="1">
    <location>
        <begin position="1261"/>
        <end position="1271"/>
    </location>
</feature>
<protein>
    <recommendedName>
        <fullName evidence="2">Heterokaryon incompatibility domain-containing protein</fullName>
    </recommendedName>
</protein>
<dbReference type="Pfam" id="PF06985">
    <property type="entry name" value="HET"/>
    <property type="match status" value="1"/>
</dbReference>
<feature type="region of interest" description="Disordered" evidence="1">
    <location>
        <begin position="1249"/>
        <end position="1358"/>
    </location>
</feature>
<keyword evidence="4" id="KW-1185">Reference proteome</keyword>
<feature type="compositionally biased region" description="Basic and acidic residues" evidence="1">
    <location>
        <begin position="1249"/>
        <end position="1260"/>
    </location>
</feature>
<dbReference type="Pfam" id="PF26639">
    <property type="entry name" value="Het-6_barrel"/>
    <property type="match status" value="1"/>
</dbReference>
<dbReference type="PANTHER" id="PTHR32387:SF0">
    <property type="entry name" value="PROTEIN NO VEIN"/>
    <property type="match status" value="1"/>
</dbReference>
<dbReference type="Proteomes" id="UP000184188">
    <property type="component" value="Unassembled WGS sequence"/>
</dbReference>
<sequence>MASHQKRIELAERHIKEIQADRLTDKDSRNARDLHRAVDLLSKELYQIQTHFLLELLQNADDNTYKADVIPNLTVTYADNYLQTECNEVGFTEENVEAICQIGQSTKRGENKNQGYIGEKGIGFKSVFKVATVVWIHSLEYSFKFDSTKRLGMITPLWAVFPQSTPQGGTAMCFQLSEHCDKKRLLQEITSFDANVLVFLRTLKQVTLNVNGDFHRVLRRKEGNRSETMSTVKILEDNKEILDYIIIKHTVQDMPDDEKRHEISQSDILLAFPNTDSPGQSEKHQVYAFLPIRDYGFKFLLQADLLLVTNREDIDWSRDWNIKLRESIPEAFVEAIRHLSNTSQCYKWLKYVPRRSELGGFFECTTLAIVERLRKESILQSESGLMKPPSSLTYVPKSFYFDNKPLTLNAETKSKYLNCRYLHDNYDQLKYLQVKVMDFGQFLADLQVHLSKHVGSKREPQYEWNTRLAKILIPEFIRRQAIIKSLPLILLDDGRWVSAIEARGKLYFPRKIGMEAIPQALPFMMIDPRSLSGPRRELFKMLGAKDIDDAKVCDAIIKVHSSHTTAPSLPYEVVRSHAIFLFKSDWQNRKQSDFWIPTESGHLQKSSEVYLTDLELDLVEKPPVLLKSFKAFESDHQKKWDYWLWKELHLCTAPRLVNSLGENFEMSGEMTYIRNSWPSARFLQLLKEHWDLYSEWVEERACNGKSHAWRASRDRIHYFLSSTKVACRDTSELVPLNRCVLPPTRPGADIQVKDIEVQILDIPNHKDSSWKFLHHLGVKEFKDIDVFIKILQGLSGSEPKEEVVRSLYDGIQESFYENHELVKQCFASESLIYVPSRASTDKRSRWLSNPSCVWNGPRFLKQRVVLQKIWPGHHKLFHKALEIKNADIGTLVVEAQTITSRDTTDYIAQIFCAISEKLEQSDESREVVKGLQDHEIFPVKLYDQVSDSSIPDFKLCRLNDVWFIADNTLLYKKFLGSLPFLAFDVDQLTNMTCIIDTIDLNGRRLSKVAVKTPITKGEKVPSQTYSDLLYPRWEFIARLVQDPALQEDFDQKLRNIKFYTVDDVQVQWQVPLPSGKVITSQAQSISATSLSKRGISNVYIAKRSIRAHQRVPYELLACLLRLCDIPPEHTGLFSEILSIDTKELNDLLGFYYIPRLRKKTDLSEFQENDADDDNAVDSDAKIQSSQDQTVQKPLANNPDSIDSSRFTPEDEKEQQQEEEISQSSQSSSSATRFRNRDLDSIDSSLFTHKDEKEQQQEEKVGQSSQNLGSTSRSRKKEDLEPTDSSPFTPQDEKEQQQEEEVSQSSQNLGSATRSGNKDLESTDATPSMPNITRKTWRETDIPQPRSKKDEKSSDMTPAQQLKYDRLAPLSKSLTVLSSSTFFNSAKPLNSNFKPFFRPQAESKQQEHAISNNIAETASKPTRTEEVHDQPGFIAYMRSLKEGNKKVTISGQANMIFVPTPDGLPELNSGTRGGLTVLPACMELSDTYERTIFIALNPTRAVDHESEFLGQVFVSQLLNILLENYKPETHWTCTMRSQLGHLPFKELETPTATFTVDRENSAPMTEFLLLQSYKQAELWKGSQPVYHIDVHTTIKDWKDPVTLSLSKLEMAGNFSTINREEPPRDVFIIVRVSEILAEKPKIFILIDPWMMFSTHQLKLKYQRDSTVHLIPSFPPQIQVGELESIRADLVRRQEPQIPQSITDDSYSGRGGFPKPLSPIRKREPFAWQPLSEQNRAFRLLQLFSGKGTEELQAKLEHCSLNESPQYVALSYAWGSNLRPFNLKTNLGIIPLTAAIYLGLRRLRNETKDIYIWADAICIDQDNDREKPQQIRLLSDIFKTATHVFAWLGEEYDQSSAAIDTLRRLVEDTADKEDGSARRSGQGMKIPPVEDPIWDAIIKILERTWFRRVWIIQELVLAREVTLVCGDRKIPWETFYAAIELCFEHAKMPGFEYLLSMKSTASVALELGKFRSLSRKNGEFVAQDTLLNLLEVFNLAKSTKYRDKLFALLSLANDADEEELNPDYKVSLREVVERYARVFVKRGQAMDLLYRARVSTSGERFPSWIPDWTTGPYPETISTWGCRTGDGNCEFAKSGRRCSAHSGCFKAATRFGVEAKVKAGGLLYVQGAVVDTIIERGDCDSSTNDTMDYIREIFQFITDKIPDHVEQEIVKASLPIGGASNPSREKWPGDDRLNAYQALLNYLKPEVQEPLDKRTEPLKLRSANQVLDSPTVPNHIRRELWPFLVTALDFAELLSTAVVCATKQGRVGLVPTTAKEGDLIALFYGSRVPFIIRQSNEHTSEYNLIGECYIHGLMQGEWFHDKTSHEGIQIRLV</sequence>
<feature type="compositionally biased region" description="Basic and acidic residues" evidence="1">
    <location>
        <begin position="1335"/>
        <end position="1353"/>
    </location>
</feature>
<evidence type="ECO:0000256" key="1">
    <source>
        <dbReference type="SAM" id="MobiDB-lite"/>
    </source>
</evidence>
<dbReference type="STRING" id="1073090.A0A1L9SGA1"/>
<reference evidence="4" key="1">
    <citation type="journal article" date="2017" name="Genome Biol.">
        <title>Comparative genomics reveals high biological diversity and specific adaptations in the industrially and medically important fungal genus Aspergillus.</title>
        <authorList>
            <person name="de Vries R.P."/>
            <person name="Riley R."/>
            <person name="Wiebenga A."/>
            <person name="Aguilar-Osorio G."/>
            <person name="Amillis S."/>
            <person name="Uchima C.A."/>
            <person name="Anderluh G."/>
            <person name="Asadollahi M."/>
            <person name="Askin M."/>
            <person name="Barry K."/>
            <person name="Battaglia E."/>
            <person name="Bayram O."/>
            <person name="Benocci T."/>
            <person name="Braus-Stromeyer S.A."/>
            <person name="Caldana C."/>
            <person name="Canovas D."/>
            <person name="Cerqueira G.C."/>
            <person name="Chen F."/>
            <person name="Chen W."/>
            <person name="Choi C."/>
            <person name="Clum A."/>
            <person name="Dos Santos R.A."/>
            <person name="Damasio A.R."/>
            <person name="Diallinas G."/>
            <person name="Emri T."/>
            <person name="Fekete E."/>
            <person name="Flipphi M."/>
            <person name="Freyberg S."/>
            <person name="Gallo A."/>
            <person name="Gournas C."/>
            <person name="Habgood R."/>
            <person name="Hainaut M."/>
            <person name="Harispe M.L."/>
            <person name="Henrissat B."/>
            <person name="Hilden K.S."/>
            <person name="Hope R."/>
            <person name="Hossain A."/>
            <person name="Karabika E."/>
            <person name="Karaffa L."/>
            <person name="Karanyi Z."/>
            <person name="Krasevec N."/>
            <person name="Kuo A."/>
            <person name="Kusch H."/>
            <person name="LaButti K."/>
            <person name="Lagendijk E.L."/>
            <person name="Lapidus A."/>
            <person name="Levasseur A."/>
            <person name="Lindquist E."/>
            <person name="Lipzen A."/>
            <person name="Logrieco A.F."/>
            <person name="MacCabe A."/>
            <person name="Maekelae M.R."/>
            <person name="Malavazi I."/>
            <person name="Melin P."/>
            <person name="Meyer V."/>
            <person name="Mielnichuk N."/>
            <person name="Miskei M."/>
            <person name="Molnar A.P."/>
            <person name="Mule G."/>
            <person name="Ngan C.Y."/>
            <person name="Orejas M."/>
            <person name="Orosz E."/>
            <person name="Ouedraogo J.P."/>
            <person name="Overkamp K.M."/>
            <person name="Park H.-S."/>
            <person name="Perrone G."/>
            <person name="Piumi F."/>
            <person name="Punt P.J."/>
            <person name="Ram A.F."/>
            <person name="Ramon A."/>
            <person name="Rauscher S."/>
            <person name="Record E."/>
            <person name="Riano-Pachon D.M."/>
            <person name="Robert V."/>
            <person name="Roehrig J."/>
            <person name="Ruller R."/>
            <person name="Salamov A."/>
            <person name="Salih N.S."/>
            <person name="Samson R.A."/>
            <person name="Sandor E."/>
            <person name="Sanguinetti M."/>
            <person name="Schuetze T."/>
            <person name="Sepcic K."/>
            <person name="Shelest E."/>
            <person name="Sherlock G."/>
            <person name="Sophianopoulou V."/>
            <person name="Squina F.M."/>
            <person name="Sun H."/>
            <person name="Susca A."/>
            <person name="Todd R.B."/>
            <person name="Tsang A."/>
            <person name="Unkles S.E."/>
            <person name="van de Wiele N."/>
            <person name="van Rossen-Uffink D."/>
            <person name="Oliveira J.V."/>
            <person name="Vesth T.C."/>
            <person name="Visser J."/>
            <person name="Yu J.-H."/>
            <person name="Zhou M."/>
            <person name="Andersen M.R."/>
            <person name="Archer D.B."/>
            <person name="Baker S.E."/>
            <person name="Benoit I."/>
            <person name="Brakhage A.A."/>
            <person name="Braus G.H."/>
            <person name="Fischer R."/>
            <person name="Frisvad J.C."/>
            <person name="Goldman G.H."/>
            <person name="Houbraken J."/>
            <person name="Oakley B."/>
            <person name="Pocsi I."/>
            <person name="Scazzocchio C."/>
            <person name="Seiboth B."/>
            <person name="vanKuyk P.A."/>
            <person name="Wortman J."/>
            <person name="Dyer P.S."/>
            <person name="Grigoriev I.V."/>
        </authorList>
    </citation>
    <scope>NUCLEOTIDE SEQUENCE [LARGE SCALE GENOMIC DNA]</scope>
    <source>
        <strain evidence="4">CBS 506.65</strain>
    </source>
</reference>
<accession>A0A1L9SGA1</accession>
<dbReference type="VEuPathDB" id="FungiDB:ASPZODRAFT_2071477"/>
<proteinExistence type="predicted"/>
<dbReference type="InterPro" id="IPR036890">
    <property type="entry name" value="HATPase_C_sf"/>
</dbReference>
<dbReference type="RefSeq" id="XP_022580696.1">
    <property type="nucleotide sequence ID" value="XM_022727653.1"/>
</dbReference>
<dbReference type="PANTHER" id="PTHR32387">
    <property type="entry name" value="WU:FJ29H11"/>
    <property type="match status" value="1"/>
</dbReference>
<dbReference type="Gene3D" id="3.30.565.10">
    <property type="entry name" value="Histidine kinase-like ATPase, C-terminal domain"/>
    <property type="match status" value="1"/>
</dbReference>
<dbReference type="InterPro" id="IPR052957">
    <property type="entry name" value="Auxin_embryo_med"/>
</dbReference>
<dbReference type="OrthoDB" id="2157530at2759"/>
<evidence type="ECO:0000259" key="2">
    <source>
        <dbReference type="Pfam" id="PF06985"/>
    </source>
</evidence>
<gene>
    <name evidence="3" type="ORF">ASPZODRAFT_2071477</name>
</gene>
<dbReference type="EMBL" id="KV878343">
    <property type="protein sequence ID" value="OJJ46186.1"/>
    <property type="molecule type" value="Genomic_DNA"/>
</dbReference>
<feature type="compositionally biased region" description="Polar residues" evidence="1">
    <location>
        <begin position="1181"/>
        <end position="1191"/>
    </location>
</feature>
<dbReference type="NCBIfam" id="NF047352">
    <property type="entry name" value="P_loop_sacsin"/>
    <property type="match status" value="1"/>
</dbReference>
<feature type="domain" description="Heterokaryon incompatibility" evidence="2">
    <location>
        <begin position="1765"/>
        <end position="1912"/>
    </location>
</feature>
<feature type="region of interest" description="Disordered" evidence="1">
    <location>
        <begin position="1168"/>
        <end position="1235"/>
    </location>
</feature>
<dbReference type="SUPFAM" id="SSF55874">
    <property type="entry name" value="ATPase domain of HSP90 chaperone/DNA topoisomerase II/histidine kinase"/>
    <property type="match status" value="1"/>
</dbReference>
<dbReference type="InterPro" id="IPR010730">
    <property type="entry name" value="HET"/>
</dbReference>